<keyword evidence="9" id="KW-1185">Reference proteome</keyword>
<feature type="transmembrane region" description="Helical" evidence="7">
    <location>
        <begin position="90"/>
        <end position="112"/>
    </location>
</feature>
<keyword evidence="4 7" id="KW-1133">Transmembrane helix</keyword>
<dbReference type="PANTHER" id="PTHR30178">
    <property type="entry name" value="INNER MEMBRANE PROTEIN YAAH"/>
    <property type="match status" value="1"/>
</dbReference>
<dbReference type="Proteomes" id="UP000530660">
    <property type="component" value="Unassembled WGS sequence"/>
</dbReference>
<feature type="transmembrane region" description="Helical" evidence="7">
    <location>
        <begin position="184"/>
        <end position="203"/>
    </location>
</feature>
<name>A0A7J7IJL3_9RHOD</name>
<accession>A0A7J7IJL3</accession>
<dbReference type="InterPro" id="IPR000791">
    <property type="entry name" value="Gpr1/Fun34/SatP-like"/>
</dbReference>
<keyword evidence="3 7" id="KW-0812">Transmembrane</keyword>
<evidence type="ECO:0000256" key="2">
    <source>
        <dbReference type="ARBA" id="ARBA00005587"/>
    </source>
</evidence>
<dbReference type="NCBIfam" id="NF038013">
    <property type="entry name" value="AceTr_1"/>
    <property type="match status" value="1"/>
</dbReference>
<dbReference type="InterPro" id="IPR047623">
    <property type="entry name" value="SatP"/>
</dbReference>
<dbReference type="Pfam" id="PF01184">
    <property type="entry name" value="Gpr1_Fun34_YaaH"/>
    <property type="match status" value="1"/>
</dbReference>
<reference evidence="8 9" key="1">
    <citation type="journal article" date="2020" name="J. Phycol.">
        <title>Comparative genome analysis reveals Cyanidiococcus gen. nov., a new extremophilic red algal genus sister to Cyanidioschyzon (Cyanidioschyzonaceae, Rhodophyta).</title>
        <authorList>
            <person name="Liu S.-L."/>
            <person name="Chiang Y.-R."/>
            <person name="Yoon H.S."/>
            <person name="Fu H.-Y."/>
        </authorList>
    </citation>
    <scope>NUCLEOTIDE SEQUENCE [LARGE SCALE GENOMIC DNA]</scope>
    <source>
        <strain evidence="8 9">THAL066</strain>
    </source>
</reference>
<dbReference type="GO" id="GO:0005886">
    <property type="term" value="C:plasma membrane"/>
    <property type="evidence" value="ECO:0007669"/>
    <property type="project" value="TreeGrafter"/>
</dbReference>
<dbReference type="GO" id="GO:0071422">
    <property type="term" value="P:succinate transmembrane transport"/>
    <property type="evidence" value="ECO:0007669"/>
    <property type="project" value="TreeGrafter"/>
</dbReference>
<feature type="transmembrane region" description="Helical" evidence="7">
    <location>
        <begin position="210"/>
        <end position="231"/>
    </location>
</feature>
<feature type="coiled-coil region" evidence="6">
    <location>
        <begin position="1"/>
        <end position="28"/>
    </location>
</feature>
<evidence type="ECO:0000256" key="3">
    <source>
        <dbReference type="ARBA" id="ARBA00022692"/>
    </source>
</evidence>
<dbReference type="EMBL" id="VWRR01000008">
    <property type="protein sequence ID" value="KAF6002950.1"/>
    <property type="molecule type" value="Genomic_DNA"/>
</dbReference>
<feature type="transmembrane region" description="Helical" evidence="7">
    <location>
        <begin position="237"/>
        <end position="255"/>
    </location>
</feature>
<feature type="transmembrane region" description="Helical" evidence="7">
    <location>
        <begin position="124"/>
        <end position="144"/>
    </location>
</feature>
<comment type="caution">
    <text evidence="8">The sequence shown here is derived from an EMBL/GenBank/DDBJ whole genome shotgun (WGS) entry which is preliminary data.</text>
</comment>
<gene>
    <name evidence="8" type="ORF">F1559_001319</name>
</gene>
<comment type="similarity">
    <text evidence="2">Belongs to the acetate uptake transporter (AceTr) (TC 2.A.96) family.</text>
</comment>
<evidence type="ECO:0000256" key="5">
    <source>
        <dbReference type="ARBA" id="ARBA00023136"/>
    </source>
</evidence>
<protein>
    <submittedName>
        <fullName evidence="8">Uncharacterized protein</fullName>
    </submittedName>
</protein>
<evidence type="ECO:0000313" key="8">
    <source>
        <dbReference type="EMBL" id="KAF6002950.1"/>
    </source>
</evidence>
<dbReference type="OrthoDB" id="3648309at2759"/>
<proteinExistence type="inferred from homology"/>
<sequence>MKNLEAEVKNLRETVVHLQEQVTTLASRSGASGRALRTSGEAQDIHKNVLGLAGPDSNHTGRLSIADRLHHRDALSILDAMRQQSRMISLASTVGNPTPLGLFAFGVTTLLAGAELYGGTAKNMFSVALIIGGLAQLLAGMWCFRRNNTFGATAFSLFGTYWGARGLQLLVEQLHPGLFTAADQAGTCIFYVIFTVVTLILFVQALRMNYALSVTVFFVALVYMFLAISTYVDGVKYAAATCAIIAGSLALYVGFADFTNEIYEKPIIPLFPHPRHAADYKENKTYLPRLHAHKSAVDIPPV</sequence>
<evidence type="ECO:0000313" key="9">
    <source>
        <dbReference type="Proteomes" id="UP000530660"/>
    </source>
</evidence>
<feature type="transmembrane region" description="Helical" evidence="7">
    <location>
        <begin position="149"/>
        <end position="164"/>
    </location>
</feature>
<evidence type="ECO:0000256" key="7">
    <source>
        <dbReference type="SAM" id="Phobius"/>
    </source>
</evidence>
<dbReference type="AlphaFoldDB" id="A0A7J7IJL3"/>
<evidence type="ECO:0000256" key="6">
    <source>
        <dbReference type="SAM" id="Coils"/>
    </source>
</evidence>
<keyword evidence="6" id="KW-0175">Coiled coil</keyword>
<evidence type="ECO:0000256" key="4">
    <source>
        <dbReference type="ARBA" id="ARBA00022989"/>
    </source>
</evidence>
<dbReference type="GO" id="GO:0015360">
    <property type="term" value="F:acetate:proton symporter activity"/>
    <property type="evidence" value="ECO:0007669"/>
    <property type="project" value="TreeGrafter"/>
</dbReference>
<organism evidence="8 9">
    <name type="scientific">Cyanidiococcus yangmingshanensis</name>
    <dbReference type="NCBI Taxonomy" id="2690220"/>
    <lineage>
        <taxon>Eukaryota</taxon>
        <taxon>Rhodophyta</taxon>
        <taxon>Bangiophyceae</taxon>
        <taxon>Cyanidiales</taxon>
        <taxon>Cyanidiaceae</taxon>
        <taxon>Cyanidiococcus</taxon>
    </lineage>
</organism>
<dbReference type="PANTHER" id="PTHR30178:SF3">
    <property type="entry name" value="SUCCINATE-ACETATE_PROTON SYMPORTER SATP"/>
    <property type="match status" value="1"/>
</dbReference>
<comment type="subcellular location">
    <subcellularLocation>
        <location evidence="1">Membrane</location>
        <topology evidence="1">Multi-pass membrane protein</topology>
    </subcellularLocation>
</comment>
<keyword evidence="5 7" id="KW-0472">Membrane</keyword>
<evidence type="ECO:0000256" key="1">
    <source>
        <dbReference type="ARBA" id="ARBA00004141"/>
    </source>
</evidence>